<evidence type="ECO:0000313" key="2">
    <source>
        <dbReference type="Proteomes" id="UP001249851"/>
    </source>
</evidence>
<proteinExistence type="predicted"/>
<reference evidence="1" key="2">
    <citation type="journal article" date="2023" name="Science">
        <title>Genomic signatures of disease resistance in endangered staghorn corals.</title>
        <authorList>
            <person name="Vollmer S.V."/>
            <person name="Selwyn J.D."/>
            <person name="Despard B.A."/>
            <person name="Roesel C.L."/>
        </authorList>
    </citation>
    <scope>NUCLEOTIDE SEQUENCE</scope>
    <source>
        <strain evidence="1">K2</strain>
    </source>
</reference>
<keyword evidence="2" id="KW-1185">Reference proteome</keyword>
<evidence type="ECO:0000313" key="1">
    <source>
        <dbReference type="EMBL" id="KAK2547390.1"/>
    </source>
</evidence>
<gene>
    <name evidence="1" type="ORF">P5673_032609</name>
</gene>
<organism evidence="1 2">
    <name type="scientific">Acropora cervicornis</name>
    <name type="common">Staghorn coral</name>
    <dbReference type="NCBI Taxonomy" id="6130"/>
    <lineage>
        <taxon>Eukaryota</taxon>
        <taxon>Metazoa</taxon>
        <taxon>Cnidaria</taxon>
        <taxon>Anthozoa</taxon>
        <taxon>Hexacorallia</taxon>
        <taxon>Scleractinia</taxon>
        <taxon>Astrocoeniina</taxon>
        <taxon>Acroporidae</taxon>
        <taxon>Acropora</taxon>
    </lineage>
</organism>
<dbReference type="Proteomes" id="UP001249851">
    <property type="component" value="Unassembled WGS sequence"/>
</dbReference>
<comment type="caution">
    <text evidence="1">The sequence shown here is derived from an EMBL/GenBank/DDBJ whole genome shotgun (WGS) entry which is preliminary data.</text>
</comment>
<accession>A0AAD9PR95</accession>
<dbReference type="EMBL" id="JARQWQ010000187">
    <property type="protein sequence ID" value="KAK2547390.1"/>
    <property type="molecule type" value="Genomic_DNA"/>
</dbReference>
<name>A0AAD9PR95_ACRCE</name>
<sequence length="112" mass="12693">MRICFLKDPIEFPHLKIDDRQLELVTSHKVRGLVLQSNLKWNNHIESIVTKASKRLHILRVLRRGGVEINGTVQQGEAKARGLCGVGQSEEFTSALLITIRKRIMIKLQGTP</sequence>
<dbReference type="AlphaFoldDB" id="A0AAD9PR95"/>
<reference evidence="1" key="1">
    <citation type="journal article" date="2023" name="G3 (Bethesda)">
        <title>Whole genome assembly and annotation of the endangered Caribbean coral Acropora cervicornis.</title>
        <authorList>
            <person name="Selwyn J.D."/>
            <person name="Vollmer S.V."/>
        </authorList>
    </citation>
    <scope>NUCLEOTIDE SEQUENCE</scope>
    <source>
        <strain evidence="1">K2</strain>
    </source>
</reference>
<protein>
    <submittedName>
        <fullName evidence="1">Uncharacterized protein</fullName>
    </submittedName>
</protein>